<dbReference type="SUPFAM" id="SSF46785">
    <property type="entry name" value="Winged helix' DNA-binding domain"/>
    <property type="match status" value="1"/>
</dbReference>
<evidence type="ECO:0000259" key="1">
    <source>
        <dbReference type="Pfam" id="PF03551"/>
    </source>
</evidence>
<dbReference type="InterPro" id="IPR036388">
    <property type="entry name" value="WH-like_DNA-bd_sf"/>
</dbReference>
<accession>A0A1H0DG06</accession>
<dbReference type="Proteomes" id="UP000199182">
    <property type="component" value="Unassembled WGS sequence"/>
</dbReference>
<dbReference type="PANTHER" id="PTHR43252:SF6">
    <property type="entry name" value="NEGATIVE TRANSCRIPTION REGULATOR PADR"/>
    <property type="match status" value="1"/>
</dbReference>
<feature type="domain" description="Transcription regulator PadR N-terminal" evidence="1">
    <location>
        <begin position="6"/>
        <end position="78"/>
    </location>
</feature>
<dbReference type="EMBL" id="FNID01000028">
    <property type="protein sequence ID" value="SDN68919.1"/>
    <property type="molecule type" value="Genomic_DNA"/>
</dbReference>
<evidence type="ECO:0000313" key="3">
    <source>
        <dbReference type="EMBL" id="SDN68919.1"/>
    </source>
</evidence>
<reference evidence="3 4" key="1">
    <citation type="submission" date="2016-10" db="EMBL/GenBank/DDBJ databases">
        <authorList>
            <person name="de Groot N.N."/>
        </authorList>
    </citation>
    <scope>NUCLEOTIDE SEQUENCE [LARGE SCALE GENOMIC DNA]</scope>
    <source>
        <strain evidence="3 4">CGMCC 1.5012</strain>
    </source>
</reference>
<dbReference type="Gene3D" id="1.10.10.10">
    <property type="entry name" value="Winged helix-like DNA-binding domain superfamily/Winged helix DNA-binding domain"/>
    <property type="match status" value="1"/>
</dbReference>
<dbReference type="PANTHER" id="PTHR43252">
    <property type="entry name" value="TRANSCRIPTIONAL REGULATOR YQJI"/>
    <property type="match status" value="1"/>
</dbReference>
<dbReference type="InterPro" id="IPR036390">
    <property type="entry name" value="WH_DNA-bd_sf"/>
</dbReference>
<keyword evidence="4" id="KW-1185">Reference proteome</keyword>
<dbReference type="Pfam" id="PF03551">
    <property type="entry name" value="PadR"/>
    <property type="match status" value="1"/>
</dbReference>
<sequence>MIEYIILGFLMRQAMTGYDIKQYMGYSTAYFMDASFGSIYPALKRLTEKGLISLSEVVEGGKLKKVYSITNAGRESFSKWLGSPIEASKNNISGSLTKIFFLSYLPKEQAAALLHGYIRDIDEYRQGLTKLRELVILHANGFELSTLDFGLDYYTFIIDWYSRYLQNL</sequence>
<dbReference type="InterPro" id="IPR018309">
    <property type="entry name" value="Tscrpt_reg_PadR_C"/>
</dbReference>
<feature type="domain" description="Transcription regulator PadR C-terminal" evidence="2">
    <location>
        <begin position="96"/>
        <end position="168"/>
    </location>
</feature>
<gene>
    <name evidence="3" type="ORF">SAMN05192585_12825</name>
</gene>
<evidence type="ECO:0000313" key="4">
    <source>
        <dbReference type="Proteomes" id="UP000199182"/>
    </source>
</evidence>
<organism evidence="3 4">
    <name type="scientific">Acetanaerobacterium elongatum</name>
    <dbReference type="NCBI Taxonomy" id="258515"/>
    <lineage>
        <taxon>Bacteria</taxon>
        <taxon>Bacillati</taxon>
        <taxon>Bacillota</taxon>
        <taxon>Clostridia</taxon>
        <taxon>Eubacteriales</taxon>
        <taxon>Oscillospiraceae</taxon>
        <taxon>Acetanaerobacterium</taxon>
    </lineage>
</organism>
<dbReference type="RefSeq" id="WP_092641691.1">
    <property type="nucleotide sequence ID" value="NZ_FNID01000028.1"/>
</dbReference>
<protein>
    <submittedName>
        <fullName evidence="3">Transcriptional regulator, PadR family</fullName>
    </submittedName>
</protein>
<dbReference type="AlphaFoldDB" id="A0A1H0DG06"/>
<evidence type="ECO:0000259" key="2">
    <source>
        <dbReference type="Pfam" id="PF10400"/>
    </source>
</evidence>
<dbReference type="STRING" id="258515.SAMN05192585_12825"/>
<dbReference type="InterPro" id="IPR005149">
    <property type="entry name" value="Tscrpt_reg_PadR_N"/>
</dbReference>
<name>A0A1H0DG06_9FIRM</name>
<proteinExistence type="predicted"/>
<dbReference type="OrthoDB" id="8595425at2"/>
<dbReference type="Pfam" id="PF10400">
    <property type="entry name" value="Vir_act_alpha_C"/>
    <property type="match status" value="1"/>
</dbReference>